<dbReference type="EMBL" id="JACEIK010005490">
    <property type="protein sequence ID" value="MCE0481637.1"/>
    <property type="molecule type" value="Genomic_DNA"/>
</dbReference>
<feature type="region of interest" description="Disordered" evidence="1">
    <location>
        <begin position="1"/>
        <end position="59"/>
    </location>
</feature>
<organism evidence="2 3">
    <name type="scientific">Datura stramonium</name>
    <name type="common">Jimsonweed</name>
    <name type="synonym">Common thornapple</name>
    <dbReference type="NCBI Taxonomy" id="4076"/>
    <lineage>
        <taxon>Eukaryota</taxon>
        <taxon>Viridiplantae</taxon>
        <taxon>Streptophyta</taxon>
        <taxon>Embryophyta</taxon>
        <taxon>Tracheophyta</taxon>
        <taxon>Spermatophyta</taxon>
        <taxon>Magnoliopsida</taxon>
        <taxon>eudicotyledons</taxon>
        <taxon>Gunneridae</taxon>
        <taxon>Pentapetalae</taxon>
        <taxon>asterids</taxon>
        <taxon>lamiids</taxon>
        <taxon>Solanales</taxon>
        <taxon>Solanaceae</taxon>
        <taxon>Solanoideae</taxon>
        <taxon>Datureae</taxon>
        <taxon>Datura</taxon>
    </lineage>
</organism>
<evidence type="ECO:0000313" key="3">
    <source>
        <dbReference type="Proteomes" id="UP000823775"/>
    </source>
</evidence>
<protein>
    <submittedName>
        <fullName evidence="2">Uncharacterized protein</fullName>
    </submittedName>
</protein>
<dbReference type="Proteomes" id="UP000823775">
    <property type="component" value="Unassembled WGS sequence"/>
</dbReference>
<accession>A0ABS8VN81</accession>
<evidence type="ECO:0000313" key="2">
    <source>
        <dbReference type="EMBL" id="MCE0481637.1"/>
    </source>
</evidence>
<gene>
    <name evidence="2" type="ORF">HAX54_039525</name>
</gene>
<evidence type="ECO:0000256" key="1">
    <source>
        <dbReference type="SAM" id="MobiDB-lite"/>
    </source>
</evidence>
<name>A0ABS8VN81_DATST</name>
<sequence>MLGRVRESEQLSCWTEGPKRRGRHIMPCEMGGLPRQPHPQAHKVQHESPKVENSNVQADPPDAEKVVLDSEEVTQKLLDLRPTRLQSTKTASHLYGLDWIERSTAT</sequence>
<proteinExistence type="predicted"/>
<comment type="caution">
    <text evidence="2">The sequence shown here is derived from an EMBL/GenBank/DDBJ whole genome shotgun (WGS) entry which is preliminary data.</text>
</comment>
<reference evidence="2 3" key="1">
    <citation type="journal article" date="2021" name="BMC Genomics">
        <title>Datura genome reveals duplications of psychoactive alkaloid biosynthetic genes and high mutation rate following tissue culture.</title>
        <authorList>
            <person name="Rajewski A."/>
            <person name="Carter-House D."/>
            <person name="Stajich J."/>
            <person name="Litt A."/>
        </authorList>
    </citation>
    <scope>NUCLEOTIDE SEQUENCE [LARGE SCALE GENOMIC DNA]</scope>
    <source>
        <strain evidence="2">AR-01</strain>
    </source>
</reference>
<keyword evidence="3" id="KW-1185">Reference proteome</keyword>